<reference evidence="18" key="1">
    <citation type="submission" date="2025-08" db="UniProtKB">
        <authorList>
            <consortium name="Ensembl"/>
        </authorList>
    </citation>
    <scope>IDENTIFICATION</scope>
</reference>
<dbReference type="InterPro" id="IPR052097">
    <property type="entry name" value="SET-MYND_domain_protein"/>
</dbReference>
<dbReference type="Proteomes" id="UP000264820">
    <property type="component" value="Unplaced"/>
</dbReference>
<dbReference type="Ensembl" id="ENSHCOT00000025960.1">
    <property type="protein sequence ID" value="ENSHCOP00000023645.1"/>
    <property type="gene ID" value="ENSHCOG00000012390.1"/>
</dbReference>
<dbReference type="GO" id="GO:0005737">
    <property type="term" value="C:cytoplasm"/>
    <property type="evidence" value="ECO:0007669"/>
    <property type="project" value="UniProtKB-SubCell"/>
</dbReference>
<evidence type="ECO:0000256" key="7">
    <source>
        <dbReference type="ARBA" id="ARBA00022723"/>
    </source>
</evidence>
<feature type="domain" description="SET" evidence="16">
    <location>
        <begin position="2"/>
        <end position="210"/>
    </location>
</feature>
<feature type="domain" description="MYND-type" evidence="17">
    <location>
        <begin position="51"/>
        <end position="90"/>
    </location>
</feature>
<protein>
    <recommendedName>
        <fullName evidence="13">Protein-lysine N-methyltransferase SMYD4</fullName>
    </recommendedName>
    <alternativeName>
        <fullName evidence="14">SET and MYND domain-containing protein 4</fullName>
    </alternativeName>
</protein>
<evidence type="ECO:0000256" key="3">
    <source>
        <dbReference type="ARBA" id="ARBA00022490"/>
    </source>
</evidence>
<keyword evidence="6" id="KW-0949">S-adenosyl-L-methionine</keyword>
<dbReference type="InterPro" id="IPR001214">
    <property type="entry name" value="SET_dom"/>
</dbReference>
<dbReference type="InterPro" id="IPR046341">
    <property type="entry name" value="SET_dom_sf"/>
</dbReference>
<reference evidence="18" key="2">
    <citation type="submission" date="2025-09" db="UniProtKB">
        <authorList>
            <consortium name="Ensembl"/>
        </authorList>
    </citation>
    <scope>IDENTIFICATION</scope>
</reference>
<dbReference type="Pfam" id="PF01753">
    <property type="entry name" value="zf-MYND"/>
    <property type="match status" value="1"/>
</dbReference>
<keyword evidence="8 15" id="KW-0863">Zinc-finger</keyword>
<evidence type="ECO:0000259" key="16">
    <source>
        <dbReference type="PROSITE" id="PS50280"/>
    </source>
</evidence>
<evidence type="ECO:0000256" key="2">
    <source>
        <dbReference type="ARBA" id="ARBA00004496"/>
    </source>
</evidence>
<keyword evidence="4" id="KW-0489">Methyltransferase</keyword>
<dbReference type="Gene3D" id="1.25.40.10">
    <property type="entry name" value="Tetratricopeptide repeat domain"/>
    <property type="match status" value="1"/>
</dbReference>
<keyword evidence="7" id="KW-0479">Metal-binding</keyword>
<dbReference type="AlphaFoldDB" id="A0A3Q2YX53"/>
<keyword evidence="19" id="KW-1185">Reference proteome</keyword>
<sequence length="275" mass="29837">MDTTQISDSGKGRHMVATEAIAAGEVILSERPFGSVLVASGGTFGTERRHCHACLKPAWRLVPCAGCSYARYCAARCRDGAWEEHHRWECPLGACLAAAGVLSHLALRVALKAGVANIRGAAYQGVWGLLHHVERHAASIQSRFFASGLSDAHVQSVEERRVATAVFPTLSLINHSCRPNTSLSFGAGGAVTLRAAQSLRSGQEVAHCYGQTTRRRLLQEQYFFLCRCEACQEDWSPDEQSGLLCARCDASLLVRDFLFGRRPVLALGNLDQSPS</sequence>
<evidence type="ECO:0000313" key="19">
    <source>
        <dbReference type="Proteomes" id="UP000264820"/>
    </source>
</evidence>
<dbReference type="CDD" id="cd10536">
    <property type="entry name" value="SET_SMYD4"/>
    <property type="match status" value="1"/>
</dbReference>
<evidence type="ECO:0000256" key="10">
    <source>
        <dbReference type="ARBA" id="ARBA00023242"/>
    </source>
</evidence>
<evidence type="ECO:0000259" key="17">
    <source>
        <dbReference type="PROSITE" id="PS50865"/>
    </source>
</evidence>
<dbReference type="Gene3D" id="2.170.270.10">
    <property type="entry name" value="SET domain"/>
    <property type="match status" value="1"/>
</dbReference>
<evidence type="ECO:0000256" key="5">
    <source>
        <dbReference type="ARBA" id="ARBA00022679"/>
    </source>
</evidence>
<evidence type="ECO:0000256" key="13">
    <source>
        <dbReference type="ARBA" id="ARBA00093635"/>
    </source>
</evidence>
<dbReference type="Pfam" id="PF00856">
    <property type="entry name" value="SET"/>
    <property type="match status" value="1"/>
</dbReference>
<dbReference type="GO" id="GO:0008270">
    <property type="term" value="F:zinc ion binding"/>
    <property type="evidence" value="ECO:0007669"/>
    <property type="project" value="UniProtKB-KW"/>
</dbReference>
<keyword evidence="3" id="KW-0963">Cytoplasm</keyword>
<accession>A0A3Q2YX53</accession>
<evidence type="ECO:0000256" key="12">
    <source>
        <dbReference type="ARBA" id="ARBA00093423"/>
    </source>
</evidence>
<dbReference type="GO" id="GO:0032259">
    <property type="term" value="P:methylation"/>
    <property type="evidence" value="ECO:0007669"/>
    <property type="project" value="UniProtKB-KW"/>
</dbReference>
<dbReference type="InterPro" id="IPR011990">
    <property type="entry name" value="TPR-like_helical_dom_sf"/>
</dbReference>
<evidence type="ECO:0000256" key="15">
    <source>
        <dbReference type="PROSITE-ProRule" id="PRU00134"/>
    </source>
</evidence>
<dbReference type="GeneTree" id="ENSGT00730000111079"/>
<dbReference type="InterPro" id="IPR002893">
    <property type="entry name" value="Znf_MYND"/>
</dbReference>
<dbReference type="GO" id="GO:0005634">
    <property type="term" value="C:nucleus"/>
    <property type="evidence" value="ECO:0007669"/>
    <property type="project" value="UniProtKB-SubCell"/>
</dbReference>
<dbReference type="PANTHER" id="PTHR46165:SF2">
    <property type="entry name" value="SET AND MYND DOMAIN-CONTAINING PROTEIN 4"/>
    <property type="match status" value="1"/>
</dbReference>
<keyword evidence="5" id="KW-0808">Transferase</keyword>
<dbReference type="Gene3D" id="6.10.140.2220">
    <property type="match status" value="1"/>
</dbReference>
<dbReference type="GO" id="GO:0008168">
    <property type="term" value="F:methyltransferase activity"/>
    <property type="evidence" value="ECO:0007669"/>
    <property type="project" value="UniProtKB-KW"/>
</dbReference>
<comment type="catalytic activity">
    <reaction evidence="11">
        <text>L-lysyl-[protein] + S-adenosyl-L-methionine = N(6)-methyl-L-lysyl-[protein] + S-adenosyl-L-homocysteine + H(+)</text>
        <dbReference type="Rhea" id="RHEA:51736"/>
        <dbReference type="Rhea" id="RHEA-COMP:9752"/>
        <dbReference type="Rhea" id="RHEA-COMP:13053"/>
        <dbReference type="ChEBI" id="CHEBI:15378"/>
        <dbReference type="ChEBI" id="CHEBI:29969"/>
        <dbReference type="ChEBI" id="CHEBI:57856"/>
        <dbReference type="ChEBI" id="CHEBI:59789"/>
        <dbReference type="ChEBI" id="CHEBI:61929"/>
    </reaction>
</comment>
<dbReference type="InterPro" id="IPR044421">
    <property type="entry name" value="SMYD4_SET"/>
</dbReference>
<evidence type="ECO:0000256" key="9">
    <source>
        <dbReference type="ARBA" id="ARBA00022833"/>
    </source>
</evidence>
<evidence type="ECO:0000256" key="14">
    <source>
        <dbReference type="ARBA" id="ARBA00093680"/>
    </source>
</evidence>
<comment type="function">
    <text evidence="12">Protein-lysine N-methyltransferase. Monomethylates PRMT5, modulating its transcriptional activity. May also act as a histone methyltransferase. Plays a critical role in cardiac development. Acts as a key epigenetic regulator of gene expression during cardiac development via its dual activities as a methyltransferase and negative regulator of HDAC1.</text>
</comment>
<keyword evidence="9" id="KW-0862">Zinc</keyword>
<dbReference type="SUPFAM" id="SSF82199">
    <property type="entry name" value="SET domain"/>
    <property type="match status" value="1"/>
</dbReference>
<dbReference type="PROSITE" id="PS50865">
    <property type="entry name" value="ZF_MYND_2"/>
    <property type="match status" value="1"/>
</dbReference>
<dbReference type="PROSITE" id="PS50280">
    <property type="entry name" value="SET"/>
    <property type="match status" value="1"/>
</dbReference>
<evidence type="ECO:0000256" key="4">
    <source>
        <dbReference type="ARBA" id="ARBA00022603"/>
    </source>
</evidence>
<evidence type="ECO:0000256" key="11">
    <source>
        <dbReference type="ARBA" id="ARBA00048985"/>
    </source>
</evidence>
<dbReference type="GO" id="GO:0007507">
    <property type="term" value="P:heart development"/>
    <property type="evidence" value="ECO:0007669"/>
    <property type="project" value="TreeGrafter"/>
</dbReference>
<keyword evidence="10" id="KW-0539">Nucleus</keyword>
<organism evidence="18 19">
    <name type="scientific">Hippocampus comes</name>
    <name type="common">Tiger tail seahorse</name>
    <dbReference type="NCBI Taxonomy" id="109280"/>
    <lineage>
        <taxon>Eukaryota</taxon>
        <taxon>Metazoa</taxon>
        <taxon>Chordata</taxon>
        <taxon>Craniata</taxon>
        <taxon>Vertebrata</taxon>
        <taxon>Euteleostomi</taxon>
        <taxon>Actinopterygii</taxon>
        <taxon>Neopterygii</taxon>
        <taxon>Teleostei</taxon>
        <taxon>Neoteleostei</taxon>
        <taxon>Acanthomorphata</taxon>
        <taxon>Syngnathiaria</taxon>
        <taxon>Syngnathiformes</taxon>
        <taxon>Syngnathoidei</taxon>
        <taxon>Syngnathidae</taxon>
        <taxon>Hippocampus</taxon>
    </lineage>
</organism>
<dbReference type="GO" id="GO:0042826">
    <property type="term" value="F:histone deacetylase binding"/>
    <property type="evidence" value="ECO:0007669"/>
    <property type="project" value="TreeGrafter"/>
</dbReference>
<evidence type="ECO:0000256" key="8">
    <source>
        <dbReference type="ARBA" id="ARBA00022771"/>
    </source>
</evidence>
<evidence type="ECO:0000256" key="6">
    <source>
        <dbReference type="ARBA" id="ARBA00022691"/>
    </source>
</evidence>
<evidence type="ECO:0000313" key="18">
    <source>
        <dbReference type="Ensembl" id="ENSHCOP00000023645.1"/>
    </source>
</evidence>
<comment type="subcellular location">
    <subcellularLocation>
        <location evidence="2">Cytoplasm</location>
    </subcellularLocation>
    <subcellularLocation>
        <location evidence="1">Nucleus</location>
    </subcellularLocation>
</comment>
<evidence type="ECO:0000256" key="1">
    <source>
        <dbReference type="ARBA" id="ARBA00004123"/>
    </source>
</evidence>
<dbReference type="PANTHER" id="PTHR46165">
    <property type="entry name" value="SET AND MYND DOMAIN-CONTAINING PROTEIN 4"/>
    <property type="match status" value="1"/>
</dbReference>
<name>A0A3Q2YX53_HIPCM</name>
<proteinExistence type="predicted"/>